<dbReference type="GO" id="GO:0005634">
    <property type="term" value="C:nucleus"/>
    <property type="evidence" value="ECO:0007669"/>
    <property type="project" value="UniProtKB-SubCell"/>
</dbReference>
<evidence type="ECO:0000313" key="12">
    <source>
        <dbReference type="EMBL" id="PKA64039.1"/>
    </source>
</evidence>
<dbReference type="Gene3D" id="1.10.10.60">
    <property type="entry name" value="Homeodomain-like"/>
    <property type="match status" value="1"/>
</dbReference>
<feature type="region of interest" description="Disordered" evidence="10">
    <location>
        <begin position="523"/>
        <end position="571"/>
    </location>
</feature>
<keyword evidence="9" id="KW-0175">Coiled coil</keyword>
<evidence type="ECO:0000256" key="4">
    <source>
        <dbReference type="ARBA" id="ARBA00023125"/>
    </source>
</evidence>
<dbReference type="Pfam" id="PF05920">
    <property type="entry name" value="Homeobox_KN"/>
    <property type="match status" value="1"/>
</dbReference>
<evidence type="ECO:0000256" key="8">
    <source>
        <dbReference type="PROSITE-ProRule" id="PRU00108"/>
    </source>
</evidence>
<feature type="DNA-binding region" description="Homeobox" evidence="8">
    <location>
        <begin position="449"/>
        <end position="511"/>
    </location>
</feature>
<evidence type="ECO:0000256" key="10">
    <source>
        <dbReference type="SAM" id="MobiDB-lite"/>
    </source>
</evidence>
<evidence type="ECO:0000256" key="7">
    <source>
        <dbReference type="ARBA" id="ARBA00023242"/>
    </source>
</evidence>
<dbReference type="GO" id="GO:0006355">
    <property type="term" value="P:regulation of DNA-templated transcription"/>
    <property type="evidence" value="ECO:0007669"/>
    <property type="project" value="InterPro"/>
</dbReference>
<feature type="compositionally biased region" description="Basic and acidic residues" evidence="10">
    <location>
        <begin position="523"/>
        <end position="545"/>
    </location>
</feature>
<evidence type="ECO:0000256" key="3">
    <source>
        <dbReference type="ARBA" id="ARBA00023015"/>
    </source>
</evidence>
<comment type="subcellular location">
    <subcellularLocation>
        <location evidence="1 8">Nucleus</location>
    </subcellularLocation>
</comment>
<proteinExistence type="inferred from homology"/>
<dbReference type="OrthoDB" id="10056939at2759"/>
<dbReference type="SMART" id="SM00574">
    <property type="entry name" value="POX"/>
    <property type="match status" value="1"/>
</dbReference>
<keyword evidence="4 8" id="KW-0238">DNA-binding</keyword>
<feature type="region of interest" description="Disordered" evidence="10">
    <location>
        <begin position="296"/>
        <end position="327"/>
    </location>
</feature>
<dbReference type="InterPro" id="IPR001356">
    <property type="entry name" value="HD"/>
</dbReference>
<dbReference type="STRING" id="1088818.A0A2I0B8D3"/>
<keyword evidence="6" id="KW-0804">Transcription</keyword>
<evidence type="ECO:0000256" key="1">
    <source>
        <dbReference type="ARBA" id="ARBA00004123"/>
    </source>
</evidence>
<evidence type="ECO:0000256" key="5">
    <source>
        <dbReference type="ARBA" id="ARBA00023155"/>
    </source>
</evidence>
<sequence length="675" mass="75455">MLSCQYDEMWKDDFASFVNILFPSRDDFSRRIGHGFPSPCSPRGAQRNPFSLFSSLSAASSSSSSSDSIDAGLDFFEPRKKAMTIFYSSSVNQEEIMPNLYPRDSSRGMYPDIQIPGNTLYFDHPSSAPCTMNSHESAAEAPNLMAPIFVESAHDVWKEGRNEMLLMQTVGGSTNDDSNLGILNGQNFSLQPSNGSATHGKGLSLSLGTQSSVPTFHYLPASADISFSVTNQSTSRNDGSYKDNLPIKHAHMNSPQYGVAYFSSSTMNSKYLKAVQELLDEVVNVRKALKQKMEKSQNLANASGITDGKDGDRGSKSNEVALNSQDKELSASEKLELQNKLAKLMEMMDELDRRYKQYYHQMQIVISSFDVIAGPAAAKPYTIVALQTISRHFRCLRDAINSQIDLTRKKLGEQDQNGDSVRLSRLRYIDQQLRQQQVMQQYGTMQPHAWRPQRGLPENSVSILRAWLFEHFLNPYPKDSEKLMLARQTGLTRSQVSNWFINARVRLWKPMIEEMYKEEFIDNDMDSKSSSDNQLKAEDDRRNSIDGEEPQGSEAETGKISHFNEPTESNPITEQMMDQRSSGDDCSLISPNLTNLDNGTGRIMAYQMAGLGQYGTGLVSLTLGLQQWGSTLRGTDAYSSNPPPLGVNVGTYDYSNLGDRQNRFGSLHFMQDFAP</sequence>
<keyword evidence="7 8" id="KW-0539">Nucleus</keyword>
<dbReference type="CDD" id="cd00086">
    <property type="entry name" value="homeodomain"/>
    <property type="match status" value="1"/>
</dbReference>
<dbReference type="AlphaFoldDB" id="A0A2I0B8D3"/>
<feature type="domain" description="Homeobox" evidence="11">
    <location>
        <begin position="447"/>
        <end position="510"/>
    </location>
</feature>
<evidence type="ECO:0000259" key="11">
    <source>
        <dbReference type="PROSITE" id="PS50071"/>
    </source>
</evidence>
<dbReference type="Proteomes" id="UP000236161">
    <property type="component" value="Unassembled WGS sequence"/>
</dbReference>
<dbReference type="InterPro" id="IPR050224">
    <property type="entry name" value="TALE_homeobox"/>
</dbReference>
<keyword evidence="13" id="KW-1185">Reference proteome</keyword>
<keyword evidence="5 8" id="KW-0371">Homeobox</keyword>
<dbReference type="InterPro" id="IPR008422">
    <property type="entry name" value="KN_HD"/>
</dbReference>
<evidence type="ECO:0000256" key="6">
    <source>
        <dbReference type="ARBA" id="ARBA00023163"/>
    </source>
</evidence>
<dbReference type="InterPro" id="IPR009057">
    <property type="entry name" value="Homeodomain-like_sf"/>
</dbReference>
<dbReference type="GO" id="GO:0003677">
    <property type="term" value="F:DNA binding"/>
    <property type="evidence" value="ECO:0007669"/>
    <property type="project" value="UniProtKB-UniRule"/>
</dbReference>
<dbReference type="InterPro" id="IPR006563">
    <property type="entry name" value="POX_dom"/>
</dbReference>
<dbReference type="SMART" id="SM00389">
    <property type="entry name" value="HOX"/>
    <property type="match status" value="1"/>
</dbReference>
<dbReference type="Pfam" id="PF07526">
    <property type="entry name" value="POX"/>
    <property type="match status" value="1"/>
</dbReference>
<keyword evidence="3" id="KW-0805">Transcription regulation</keyword>
<gene>
    <name evidence="12" type="primary">BLH7</name>
    <name evidence="12" type="ORF">AXF42_Ash005051</name>
</gene>
<protein>
    <submittedName>
        <fullName evidence="12">BEL1-like homeodomain protein 7</fullName>
    </submittedName>
</protein>
<dbReference type="SUPFAM" id="SSF46689">
    <property type="entry name" value="Homeodomain-like"/>
    <property type="match status" value="1"/>
</dbReference>
<dbReference type="PANTHER" id="PTHR11850">
    <property type="entry name" value="HOMEOBOX PROTEIN TRANSCRIPTION FACTORS"/>
    <property type="match status" value="1"/>
</dbReference>
<organism evidence="12 13">
    <name type="scientific">Apostasia shenzhenica</name>
    <dbReference type="NCBI Taxonomy" id="1088818"/>
    <lineage>
        <taxon>Eukaryota</taxon>
        <taxon>Viridiplantae</taxon>
        <taxon>Streptophyta</taxon>
        <taxon>Embryophyta</taxon>
        <taxon>Tracheophyta</taxon>
        <taxon>Spermatophyta</taxon>
        <taxon>Magnoliopsida</taxon>
        <taxon>Liliopsida</taxon>
        <taxon>Asparagales</taxon>
        <taxon>Orchidaceae</taxon>
        <taxon>Apostasioideae</taxon>
        <taxon>Apostasia</taxon>
    </lineage>
</organism>
<evidence type="ECO:0000256" key="9">
    <source>
        <dbReference type="SAM" id="Coils"/>
    </source>
</evidence>
<evidence type="ECO:0000256" key="2">
    <source>
        <dbReference type="ARBA" id="ARBA00006454"/>
    </source>
</evidence>
<feature type="compositionally biased region" description="Basic and acidic residues" evidence="10">
    <location>
        <begin position="307"/>
        <end position="316"/>
    </location>
</feature>
<accession>A0A2I0B8D3</accession>
<comment type="similarity">
    <text evidence="2">Belongs to the TALE/BELL homeobox family.</text>
</comment>
<name>A0A2I0B8D3_9ASPA</name>
<dbReference type="EMBL" id="KZ451906">
    <property type="protein sequence ID" value="PKA64039.1"/>
    <property type="molecule type" value="Genomic_DNA"/>
</dbReference>
<evidence type="ECO:0000313" key="13">
    <source>
        <dbReference type="Proteomes" id="UP000236161"/>
    </source>
</evidence>
<feature type="coiled-coil region" evidence="9">
    <location>
        <begin position="334"/>
        <end position="361"/>
    </location>
</feature>
<reference evidence="12 13" key="1">
    <citation type="journal article" date="2017" name="Nature">
        <title>The Apostasia genome and the evolution of orchids.</title>
        <authorList>
            <person name="Zhang G.Q."/>
            <person name="Liu K.W."/>
            <person name="Li Z."/>
            <person name="Lohaus R."/>
            <person name="Hsiao Y.Y."/>
            <person name="Niu S.C."/>
            <person name="Wang J.Y."/>
            <person name="Lin Y.C."/>
            <person name="Xu Q."/>
            <person name="Chen L.J."/>
            <person name="Yoshida K."/>
            <person name="Fujiwara S."/>
            <person name="Wang Z.W."/>
            <person name="Zhang Y.Q."/>
            <person name="Mitsuda N."/>
            <person name="Wang M."/>
            <person name="Liu G.H."/>
            <person name="Pecoraro L."/>
            <person name="Huang H.X."/>
            <person name="Xiao X.J."/>
            <person name="Lin M."/>
            <person name="Wu X.Y."/>
            <person name="Wu W.L."/>
            <person name="Chen Y.Y."/>
            <person name="Chang S.B."/>
            <person name="Sakamoto S."/>
            <person name="Ohme-Takagi M."/>
            <person name="Yagi M."/>
            <person name="Zeng S.J."/>
            <person name="Shen C.Y."/>
            <person name="Yeh C.M."/>
            <person name="Luo Y.B."/>
            <person name="Tsai W.C."/>
            <person name="Van de Peer Y."/>
            <person name="Liu Z.J."/>
        </authorList>
    </citation>
    <scope>NUCLEOTIDE SEQUENCE [LARGE SCALE GENOMIC DNA]</scope>
    <source>
        <strain evidence="13">cv. Shenzhen</strain>
        <tissue evidence="12">Stem</tissue>
    </source>
</reference>
<dbReference type="PROSITE" id="PS50071">
    <property type="entry name" value="HOMEOBOX_2"/>
    <property type="match status" value="1"/>
</dbReference>